<dbReference type="OrthoDB" id="6504948at2"/>
<sequence length="96" mass="11322">MSKRELDKRKAFLLSQIQQQRLDVSATRRDWLEATGAYDRGWNTLLSLRSYALIASSVMAVWTVRHPSFLMRWARRGFGAWSAWRLIRNTVQQQSH</sequence>
<dbReference type="PATRIC" id="fig|1354251.4.peg.4445"/>
<dbReference type="InterPro" id="IPR025612">
    <property type="entry name" value="YqjK"/>
</dbReference>
<protein>
    <submittedName>
        <fullName evidence="1">Inner membrane protein</fullName>
    </submittedName>
</protein>
<keyword evidence="2" id="KW-1185">Reference proteome</keyword>
<dbReference type="RefSeq" id="WP_064561926.1">
    <property type="nucleotide sequence ID" value="NZ_LXER01000040.1"/>
</dbReference>
<accession>A0A1B7IEQ1</accession>
<gene>
    <name evidence="1" type="ORF">M975_4334</name>
</gene>
<dbReference type="EMBL" id="LXER01000040">
    <property type="protein sequence ID" value="OAT27779.1"/>
    <property type="molecule type" value="Genomic_DNA"/>
</dbReference>
<comment type="caution">
    <text evidence="1">The sequence shown here is derived from an EMBL/GenBank/DDBJ whole genome shotgun (WGS) entry which is preliminary data.</text>
</comment>
<organism evidence="1 2">
    <name type="scientific">Buttiauxella brennerae ATCC 51605</name>
    <dbReference type="NCBI Taxonomy" id="1354251"/>
    <lineage>
        <taxon>Bacteria</taxon>
        <taxon>Pseudomonadati</taxon>
        <taxon>Pseudomonadota</taxon>
        <taxon>Gammaproteobacteria</taxon>
        <taxon>Enterobacterales</taxon>
        <taxon>Enterobacteriaceae</taxon>
        <taxon>Buttiauxella</taxon>
    </lineage>
</organism>
<dbReference type="Pfam" id="PF13997">
    <property type="entry name" value="YqjK"/>
    <property type="match status" value="1"/>
</dbReference>
<proteinExistence type="predicted"/>
<evidence type="ECO:0000313" key="2">
    <source>
        <dbReference type="Proteomes" id="UP000078410"/>
    </source>
</evidence>
<dbReference type="Proteomes" id="UP000078410">
    <property type="component" value="Unassembled WGS sequence"/>
</dbReference>
<dbReference type="AlphaFoldDB" id="A0A1B7IEQ1"/>
<evidence type="ECO:0000313" key="1">
    <source>
        <dbReference type="EMBL" id="OAT27779.1"/>
    </source>
</evidence>
<name>A0A1B7IEQ1_9ENTR</name>
<reference evidence="1 2" key="1">
    <citation type="submission" date="2016-04" db="EMBL/GenBank/DDBJ databases">
        <title>ATOL: Assembling a taxonomically balanced genome-scale reconstruction of the evolutionary history of the Enterobacteriaceae.</title>
        <authorList>
            <person name="Plunkett G.III."/>
            <person name="Neeno-Eckwall E.C."/>
            <person name="Glasner J.D."/>
            <person name="Perna N.T."/>
        </authorList>
    </citation>
    <scope>NUCLEOTIDE SEQUENCE [LARGE SCALE GENOMIC DNA]</scope>
    <source>
        <strain evidence="1 2">ATCC 51605</strain>
    </source>
</reference>